<proteinExistence type="predicted"/>
<protein>
    <submittedName>
        <fullName evidence="1">Glyco_hydro_6</fullName>
    </submittedName>
</protein>
<organism evidence="1">
    <name type="scientific">uncultured Capnocytophaga sp</name>
    <dbReference type="NCBI Taxonomy" id="159273"/>
    <lineage>
        <taxon>Bacteria</taxon>
        <taxon>Pseudomonadati</taxon>
        <taxon>Bacteroidota</taxon>
        <taxon>Flavobacteriia</taxon>
        <taxon>Flavobacteriales</taxon>
        <taxon>Flavobacteriaceae</taxon>
        <taxon>Capnocytophaga</taxon>
        <taxon>environmental samples</taxon>
    </lineage>
</organism>
<name>A0A060C3D4_9FLAO</name>
<dbReference type="InterPro" id="IPR016288">
    <property type="entry name" value="Beta_cellobiohydrolase"/>
</dbReference>
<dbReference type="Pfam" id="PF01341">
    <property type="entry name" value="Glyco_hydro_6"/>
    <property type="match status" value="1"/>
</dbReference>
<evidence type="ECO:0000313" key="1">
    <source>
        <dbReference type="EMBL" id="AIA91193.1"/>
    </source>
</evidence>
<reference evidence="1" key="1">
    <citation type="journal article" date="2013" name="Environ. Microbiol.">
        <title>Seasonally variable intestinal metagenomes of the red palm weevil (Rhynchophorus ferrugineus).</title>
        <authorList>
            <person name="Jia S."/>
            <person name="Zhang X."/>
            <person name="Zhang G."/>
            <person name="Yin A."/>
            <person name="Zhang S."/>
            <person name="Li F."/>
            <person name="Wang L."/>
            <person name="Zhao D."/>
            <person name="Yun Q."/>
            <person name="Tala"/>
            <person name="Wang J."/>
            <person name="Sun G."/>
            <person name="Baabdullah M."/>
            <person name="Yu X."/>
            <person name="Hu S."/>
            <person name="Al-Mssallem I.S."/>
            <person name="Yu J."/>
        </authorList>
    </citation>
    <scope>NUCLEOTIDE SEQUENCE</scope>
</reference>
<dbReference type="GO" id="GO:0004553">
    <property type="term" value="F:hydrolase activity, hydrolyzing O-glycosyl compounds"/>
    <property type="evidence" value="ECO:0007669"/>
    <property type="project" value="InterPro"/>
</dbReference>
<dbReference type="AlphaFoldDB" id="A0A060C3D4"/>
<dbReference type="GO" id="GO:0030245">
    <property type="term" value="P:cellulose catabolic process"/>
    <property type="evidence" value="ECO:0007669"/>
    <property type="project" value="InterPro"/>
</dbReference>
<dbReference type="Gene3D" id="3.20.20.40">
    <property type="entry name" value="1, 4-beta cellobiohydrolase"/>
    <property type="match status" value="1"/>
</dbReference>
<dbReference type="SUPFAM" id="SSF51989">
    <property type="entry name" value="Glycosyl hydrolases family 6, cellulases"/>
    <property type="match status" value="1"/>
</dbReference>
<accession>A0A060C3D4</accession>
<sequence length="91" mass="9787">MRTSLLRYAASRLRTRAPQVAVYLHAGSGTLPMSYVVSALKDSGIANLRGFALNVSSHGSTAAEQAYGDKLVKRLKAAHVGTKHYIVDTSR</sequence>
<dbReference type="InterPro" id="IPR036434">
    <property type="entry name" value="Beta_cellobiohydrolase_sf"/>
</dbReference>
<dbReference type="EMBL" id="KF123883">
    <property type="protein sequence ID" value="AIA91193.1"/>
    <property type="molecule type" value="Genomic_DNA"/>
</dbReference>